<gene>
    <name evidence="1" type="ORF">ILUMI_08298</name>
</gene>
<accession>A0A8K0D4P0</accession>
<proteinExistence type="predicted"/>
<feature type="non-terminal residue" evidence="1">
    <location>
        <position position="143"/>
    </location>
</feature>
<name>A0A8K0D4P0_IGNLU</name>
<dbReference type="Proteomes" id="UP000801492">
    <property type="component" value="Unassembled WGS sequence"/>
</dbReference>
<dbReference type="OrthoDB" id="4327074at2759"/>
<keyword evidence="2" id="KW-1185">Reference proteome</keyword>
<protein>
    <submittedName>
        <fullName evidence="1">Uncharacterized protein</fullName>
    </submittedName>
</protein>
<organism evidence="1 2">
    <name type="scientific">Ignelater luminosus</name>
    <name type="common">Cucubano</name>
    <name type="synonym">Pyrophorus luminosus</name>
    <dbReference type="NCBI Taxonomy" id="2038154"/>
    <lineage>
        <taxon>Eukaryota</taxon>
        <taxon>Metazoa</taxon>
        <taxon>Ecdysozoa</taxon>
        <taxon>Arthropoda</taxon>
        <taxon>Hexapoda</taxon>
        <taxon>Insecta</taxon>
        <taxon>Pterygota</taxon>
        <taxon>Neoptera</taxon>
        <taxon>Endopterygota</taxon>
        <taxon>Coleoptera</taxon>
        <taxon>Polyphaga</taxon>
        <taxon>Elateriformia</taxon>
        <taxon>Elateroidea</taxon>
        <taxon>Elateridae</taxon>
        <taxon>Agrypninae</taxon>
        <taxon>Pyrophorini</taxon>
        <taxon>Ignelater</taxon>
    </lineage>
</organism>
<evidence type="ECO:0000313" key="1">
    <source>
        <dbReference type="EMBL" id="KAF2897874.1"/>
    </source>
</evidence>
<comment type="caution">
    <text evidence="1">The sequence shown here is derived from an EMBL/GenBank/DDBJ whole genome shotgun (WGS) entry which is preliminary data.</text>
</comment>
<reference evidence="1" key="1">
    <citation type="submission" date="2019-08" db="EMBL/GenBank/DDBJ databases">
        <title>The genome of the North American firefly Photinus pyralis.</title>
        <authorList>
            <consortium name="Photinus pyralis genome working group"/>
            <person name="Fallon T.R."/>
            <person name="Sander Lower S.E."/>
            <person name="Weng J.-K."/>
        </authorList>
    </citation>
    <scope>NUCLEOTIDE SEQUENCE</scope>
    <source>
        <strain evidence="1">TRF0915ILg1</strain>
        <tissue evidence="1">Whole body</tissue>
    </source>
</reference>
<sequence>MQQQTATGRLKPYYNTAATDWLVSNPGKTLTFYEIPKLAAAALPQAFKLQNIQSGFAASSGIQPFNSNIFSDDDYLCPAVTDPAMTNTENPSFGQNSSISITSMPATDYGVVEQNPSTSAMNMSDTDNARIENASILSYDISV</sequence>
<dbReference type="AlphaFoldDB" id="A0A8K0D4P0"/>
<dbReference type="EMBL" id="VTPC01003889">
    <property type="protein sequence ID" value="KAF2897874.1"/>
    <property type="molecule type" value="Genomic_DNA"/>
</dbReference>
<evidence type="ECO:0000313" key="2">
    <source>
        <dbReference type="Proteomes" id="UP000801492"/>
    </source>
</evidence>